<keyword evidence="7" id="KW-0418">Kinase</keyword>
<evidence type="ECO:0000313" key="9">
    <source>
        <dbReference type="EMBL" id="MDY5168952.1"/>
    </source>
</evidence>
<dbReference type="OrthoDB" id="9788818at2"/>
<dbReference type="GeneID" id="94441270"/>
<organism evidence="10 11">
    <name type="scientific">Dielma fastidiosa</name>
    <dbReference type="NCBI Taxonomy" id="1034346"/>
    <lineage>
        <taxon>Bacteria</taxon>
        <taxon>Bacillati</taxon>
        <taxon>Bacillota</taxon>
        <taxon>Erysipelotrichia</taxon>
        <taxon>Erysipelotrichales</taxon>
        <taxon>Erysipelotrichaceae</taxon>
        <taxon>Dielma</taxon>
    </lineage>
</organism>
<dbReference type="Gene3D" id="3.40.35.10">
    <property type="entry name" value="Phosphotransferase system, sorbose subfamily IIB component"/>
    <property type="match status" value="1"/>
</dbReference>
<dbReference type="InterPro" id="IPR004720">
    <property type="entry name" value="PTS_IIB_sorbose-sp"/>
</dbReference>
<keyword evidence="4 9" id="KW-0762">Sugar transport</keyword>
<evidence type="ECO:0000256" key="1">
    <source>
        <dbReference type="ARBA" id="ARBA00004496"/>
    </source>
</evidence>
<dbReference type="Proteomes" id="UP001276902">
    <property type="component" value="Unassembled WGS sequence"/>
</dbReference>
<evidence type="ECO:0000259" key="8">
    <source>
        <dbReference type="PROSITE" id="PS51101"/>
    </source>
</evidence>
<keyword evidence="11" id="KW-1185">Reference proteome</keyword>
<dbReference type="AlphaFoldDB" id="A0A318KWW7"/>
<dbReference type="Pfam" id="PF03830">
    <property type="entry name" value="PTSIIB_sorb"/>
    <property type="match status" value="1"/>
</dbReference>
<dbReference type="Proteomes" id="UP000247612">
    <property type="component" value="Unassembled WGS sequence"/>
</dbReference>
<evidence type="ECO:0000256" key="3">
    <source>
        <dbReference type="ARBA" id="ARBA00022490"/>
    </source>
</evidence>
<dbReference type="EMBL" id="QJKH01000002">
    <property type="protein sequence ID" value="PXX81062.1"/>
    <property type="molecule type" value="Genomic_DNA"/>
</dbReference>
<dbReference type="GO" id="GO:0008982">
    <property type="term" value="F:protein-N(PI)-phosphohistidine-sugar phosphotransferase activity"/>
    <property type="evidence" value="ECO:0007669"/>
    <property type="project" value="InterPro"/>
</dbReference>
<dbReference type="GO" id="GO:0016301">
    <property type="term" value="F:kinase activity"/>
    <property type="evidence" value="ECO:0007669"/>
    <property type="project" value="UniProtKB-KW"/>
</dbReference>
<keyword evidence="6" id="KW-0598">Phosphotransferase system</keyword>
<feature type="domain" description="PTS EIIB type-4" evidence="8">
    <location>
        <begin position="1"/>
        <end position="160"/>
    </location>
</feature>
<dbReference type="RefSeq" id="WP_022938669.1">
    <property type="nucleotide sequence ID" value="NZ_BAABZA010000002.1"/>
</dbReference>
<name>A0A318KWW7_9FIRM</name>
<proteinExistence type="predicted"/>
<comment type="subcellular location">
    <subcellularLocation>
        <location evidence="1">Cytoplasm</location>
    </subcellularLocation>
</comment>
<comment type="caution">
    <text evidence="10">The sequence shown here is derived from an EMBL/GenBank/DDBJ whole genome shotgun (WGS) entry which is preliminary data.</text>
</comment>
<dbReference type="InterPro" id="IPR036667">
    <property type="entry name" value="PTS_IIB_sorbose-sp_sf"/>
</dbReference>
<keyword evidence="5 10" id="KW-0808">Transferase</keyword>
<protein>
    <submittedName>
        <fullName evidence="10">Mannose/fructose/N-acetylgalactosamine-specific phosphotransferase system component IIB</fullName>
    </submittedName>
    <submittedName>
        <fullName evidence="9">PTS sugar transporter subunit IIB</fullName>
    </submittedName>
</protein>
<accession>A0A318KWW7</accession>
<evidence type="ECO:0000256" key="4">
    <source>
        <dbReference type="ARBA" id="ARBA00022597"/>
    </source>
</evidence>
<keyword evidence="2" id="KW-0813">Transport</keyword>
<evidence type="ECO:0000313" key="11">
    <source>
        <dbReference type="Proteomes" id="UP000247612"/>
    </source>
</evidence>
<keyword evidence="3" id="KW-0963">Cytoplasm</keyword>
<evidence type="ECO:0000313" key="10">
    <source>
        <dbReference type="EMBL" id="PXX81062.1"/>
    </source>
</evidence>
<reference evidence="10 11" key="1">
    <citation type="submission" date="2018-05" db="EMBL/GenBank/DDBJ databases">
        <title>Genomic Encyclopedia of Type Strains, Phase IV (KMG-IV): sequencing the most valuable type-strain genomes for metagenomic binning, comparative biology and taxonomic classification.</title>
        <authorList>
            <person name="Goeker M."/>
        </authorList>
    </citation>
    <scope>NUCLEOTIDE SEQUENCE [LARGE SCALE GENOMIC DNA]</scope>
    <source>
        <strain evidence="10 11">JC118</strain>
    </source>
</reference>
<gene>
    <name evidence="10" type="ORF">DES51_102181</name>
    <name evidence="9" type="ORF">MQE39_12610</name>
</gene>
<dbReference type="PROSITE" id="PS51101">
    <property type="entry name" value="PTS_EIIB_TYPE_4"/>
    <property type="match status" value="1"/>
</dbReference>
<evidence type="ECO:0000256" key="7">
    <source>
        <dbReference type="ARBA" id="ARBA00022777"/>
    </source>
</evidence>
<evidence type="ECO:0000256" key="2">
    <source>
        <dbReference type="ARBA" id="ARBA00022448"/>
    </source>
</evidence>
<dbReference type="GO" id="GO:0005737">
    <property type="term" value="C:cytoplasm"/>
    <property type="evidence" value="ECO:0007669"/>
    <property type="project" value="UniProtKB-SubCell"/>
</dbReference>
<dbReference type="EMBL" id="JALDAW010000022">
    <property type="protein sequence ID" value="MDY5168952.1"/>
    <property type="molecule type" value="Genomic_DNA"/>
</dbReference>
<evidence type="ECO:0000256" key="6">
    <source>
        <dbReference type="ARBA" id="ARBA00022683"/>
    </source>
</evidence>
<dbReference type="GO" id="GO:0009401">
    <property type="term" value="P:phosphoenolpyruvate-dependent sugar phosphotransferase system"/>
    <property type="evidence" value="ECO:0007669"/>
    <property type="project" value="UniProtKB-KW"/>
</dbReference>
<dbReference type="STRING" id="1034346.GCA_000313565_02383"/>
<evidence type="ECO:0000256" key="5">
    <source>
        <dbReference type="ARBA" id="ARBA00022679"/>
    </source>
</evidence>
<dbReference type="SUPFAM" id="SSF52728">
    <property type="entry name" value="PTS IIb component"/>
    <property type="match status" value="1"/>
</dbReference>
<sequence>MISLIRCDERLIHGQCMQFIVSDYSIKRILVVDNATAMNPVLKTIFTTAVPKALKADVYTVDQATEEIKGAITDSTNTLLLMKNPRTLVQLRKNVSDLPNELNIGPQMARDGVKCVDFATLHQEDVEACKALAADGVRIYFNSIGASGAVTEWSSIASKL</sequence>
<reference evidence="9" key="2">
    <citation type="submission" date="2022-03" db="EMBL/GenBank/DDBJ databases">
        <title>First case of bacteraemia caused by Dielma fastidiosa in a patient hospitalised with diverticulitis.</title>
        <authorList>
            <person name="Forman-Ankjaer B."/>
            <person name="Hvid-Jensen F."/>
            <person name="Kobel C.M."/>
            <person name="Greve T."/>
        </authorList>
    </citation>
    <scope>NUCLEOTIDE SEQUENCE</scope>
    <source>
        <strain evidence="9">AUH_DF_2021</strain>
    </source>
</reference>